<keyword evidence="1" id="KW-0472">Membrane</keyword>
<reference evidence="2" key="1">
    <citation type="journal article" date="2023" name="Int. J. Mol. Sci.">
        <title>Metagenomics Revealed a New Genus 'Candidatus Thiocaldithrix dubininis' gen. nov., sp. nov. and a New Species 'Candidatus Thiothrix putei' sp. nov. in the Family Thiotrichaceae, Some Members of Which Have Traits of Both Na+- and H+-Motive Energetics.</title>
        <authorList>
            <person name="Ravin N.V."/>
            <person name="Muntyan M.S."/>
            <person name="Smolyakov D.D."/>
            <person name="Rudenko T.S."/>
            <person name="Beletsky A.V."/>
            <person name="Mardanov A.V."/>
            <person name="Grabovich M.Y."/>
        </authorList>
    </citation>
    <scope>NUCLEOTIDE SEQUENCE</scope>
    <source>
        <strain evidence="2">GKL-01</strain>
    </source>
</reference>
<sequence length="568" mass="63094">MHTTETLNDISPIKSLAILGGTTGLLLSRLAFGFELYPTIIFTLGLGAVALALLVGHNALAIRRFASLGLLIFTLILFAIYQYQQDSFDNIQPIAFFLTLLIFTIATAFIQSWSVTKPHYIYNELFKNAWNNPIHITLALLLTGATFALLGLASLLFMSLGLGFFSTILFNSVVTPIIMGTMMGIAIGISYQYQELIFKFKHLLFSLFKILAYLSAAITIIFALSLPFTLEKLFSGNNAAVILLWLTLVSITLLNSQVDASYNRQQAINASFFNHYLLISQIFLSPIFIILSLYAIYLRIDQYGLTPPRLFSLAAALFAFILTAGYAVLTLKYQFNWRKAIIKANPPVALFGLAFGILLLSPLLSPTRLSTNNQVERLLTGQVSPEQFDYSLLKYHLGKAGEQALTKLADNKSHPLYAHIKVGIDKTEEKPISPPEPELIIVPNADLPPEPELSTLVATMKNNCHPQSHCILTTADITKTGKKDILLFNIDKTSHPSYPIILKAYRKQGKDWQEFARLMPTAAMDLPEAIKNNSPDFYVNAIKAGQINIIAPPVYDVTIGELELRPNR</sequence>
<name>A0AA95KIU9_9GAMM</name>
<dbReference type="KEGG" id="tdu:QJT80_02725"/>
<protein>
    <submittedName>
        <fullName evidence="2">DUF4153 domain-containing protein</fullName>
    </submittedName>
</protein>
<evidence type="ECO:0000256" key="1">
    <source>
        <dbReference type="SAM" id="Phobius"/>
    </source>
</evidence>
<evidence type="ECO:0000313" key="2">
    <source>
        <dbReference type="EMBL" id="WGZ91395.1"/>
    </source>
</evidence>
<dbReference type="Proteomes" id="UP001300672">
    <property type="component" value="Chromosome"/>
</dbReference>
<organism evidence="2">
    <name type="scientific">Candidatus Thiocaldithrix dubininis</name>
    <dbReference type="NCBI Taxonomy" id="3080823"/>
    <lineage>
        <taxon>Bacteria</taxon>
        <taxon>Pseudomonadati</taxon>
        <taxon>Pseudomonadota</taxon>
        <taxon>Gammaproteobacteria</taxon>
        <taxon>Thiotrichales</taxon>
        <taxon>Thiotrichaceae</taxon>
        <taxon>Candidatus Thiocaldithrix</taxon>
    </lineage>
</organism>
<feature type="transmembrane region" description="Helical" evidence="1">
    <location>
        <begin position="276"/>
        <end position="298"/>
    </location>
</feature>
<feature type="transmembrane region" description="Helical" evidence="1">
    <location>
        <begin position="168"/>
        <end position="191"/>
    </location>
</feature>
<keyword evidence="1" id="KW-0812">Transmembrane</keyword>
<dbReference type="AlphaFoldDB" id="A0AA95KIU9"/>
<gene>
    <name evidence="2" type="ORF">QJT80_02725</name>
</gene>
<dbReference type="EMBL" id="CP124755">
    <property type="protein sequence ID" value="WGZ91395.1"/>
    <property type="molecule type" value="Genomic_DNA"/>
</dbReference>
<feature type="transmembrane region" description="Helical" evidence="1">
    <location>
        <begin position="95"/>
        <end position="115"/>
    </location>
</feature>
<feature type="transmembrane region" description="Helical" evidence="1">
    <location>
        <begin position="65"/>
        <end position="83"/>
    </location>
</feature>
<reference evidence="2" key="2">
    <citation type="submission" date="2023-04" db="EMBL/GenBank/DDBJ databases">
        <authorList>
            <person name="Beletskiy A.V."/>
            <person name="Mardanov A.V."/>
            <person name="Ravin N.V."/>
        </authorList>
    </citation>
    <scope>NUCLEOTIDE SEQUENCE</scope>
    <source>
        <strain evidence="2">GKL-01</strain>
    </source>
</reference>
<feature type="transmembrane region" description="Helical" evidence="1">
    <location>
        <begin position="136"/>
        <end position="162"/>
    </location>
</feature>
<keyword evidence="1" id="KW-1133">Transmembrane helix</keyword>
<feature type="transmembrane region" description="Helical" evidence="1">
    <location>
        <begin position="238"/>
        <end position="255"/>
    </location>
</feature>
<feature type="transmembrane region" description="Helical" evidence="1">
    <location>
        <begin position="341"/>
        <end position="364"/>
    </location>
</feature>
<proteinExistence type="predicted"/>
<accession>A0AA95KIU9</accession>
<feature type="transmembrane region" description="Helical" evidence="1">
    <location>
        <begin position="310"/>
        <end position="329"/>
    </location>
</feature>
<feature type="transmembrane region" description="Helical" evidence="1">
    <location>
        <begin position="36"/>
        <end position="56"/>
    </location>
</feature>
<feature type="transmembrane region" description="Helical" evidence="1">
    <location>
        <begin position="203"/>
        <end position="226"/>
    </location>
</feature>